<dbReference type="Gene3D" id="3.30.70.20">
    <property type="match status" value="1"/>
</dbReference>
<proteinExistence type="predicted"/>
<organism evidence="5">
    <name type="scientific">Clostridium botulinum B str. Osaka05</name>
    <dbReference type="NCBI Taxonomy" id="1407017"/>
    <lineage>
        <taxon>Bacteria</taxon>
        <taxon>Bacillati</taxon>
        <taxon>Bacillota</taxon>
        <taxon>Clostridia</taxon>
        <taxon>Eubacteriales</taxon>
        <taxon>Clostridiaceae</taxon>
        <taxon>Clostridium</taxon>
    </lineage>
</organism>
<reference evidence="5" key="1">
    <citation type="submission" date="2013-10" db="EMBL/GenBank/DDBJ databases">
        <title>Draft genome sequence of Clostridium botulinum type B strain Osaka05.</title>
        <authorList>
            <person name="Sakaguchi Y."/>
            <person name="Hosomi K."/>
            <person name="Uchiyama J."/>
            <person name="Ogura Y."/>
            <person name="Sakaguchi M."/>
            <person name="Kohda T."/>
            <person name="Mukamoto M."/>
            <person name="Misawa N."/>
            <person name="Matsuzaki S."/>
            <person name="Hayashi T."/>
            <person name="Kozaki S."/>
        </authorList>
    </citation>
    <scope>NUCLEOTIDE SEQUENCE</scope>
    <source>
        <strain evidence="5">Osaka05</strain>
    </source>
</reference>
<dbReference type="Proteomes" id="UP000054164">
    <property type="component" value="Unassembled WGS sequence"/>
</dbReference>
<dbReference type="GO" id="GO:0046872">
    <property type="term" value="F:metal ion binding"/>
    <property type="evidence" value="ECO:0007669"/>
    <property type="project" value="UniProtKB-KW"/>
</dbReference>
<evidence type="ECO:0000256" key="2">
    <source>
        <dbReference type="ARBA" id="ARBA00023004"/>
    </source>
</evidence>
<evidence type="ECO:0000256" key="3">
    <source>
        <dbReference type="ARBA" id="ARBA00023014"/>
    </source>
</evidence>
<evidence type="ECO:0000259" key="4">
    <source>
        <dbReference type="PROSITE" id="PS51379"/>
    </source>
</evidence>
<feature type="domain" description="4Fe-4S ferredoxin-type" evidence="4">
    <location>
        <begin position="209"/>
        <end position="236"/>
    </location>
</feature>
<dbReference type="AlphaFoldDB" id="A0A0S6TYL4"/>
<dbReference type="SUPFAM" id="SSF52218">
    <property type="entry name" value="Flavoproteins"/>
    <property type="match status" value="1"/>
</dbReference>
<dbReference type="InterPro" id="IPR029039">
    <property type="entry name" value="Flavoprotein-like_sf"/>
</dbReference>
<keyword evidence="3" id="KW-0411">Iron-sulfur</keyword>
<feature type="domain" description="4Fe-4S ferredoxin-type" evidence="4">
    <location>
        <begin position="180"/>
        <end position="208"/>
    </location>
</feature>
<dbReference type="SUPFAM" id="SSF54862">
    <property type="entry name" value="4Fe-4S ferredoxins"/>
    <property type="match status" value="1"/>
</dbReference>
<dbReference type="NCBIfam" id="NF038196">
    <property type="entry name" value="ferrodoxin_EFR1"/>
    <property type="match status" value="1"/>
</dbReference>
<keyword evidence="2" id="KW-0408">Iron</keyword>
<dbReference type="Gene3D" id="3.40.50.360">
    <property type="match status" value="1"/>
</dbReference>
<protein>
    <submittedName>
        <fullName evidence="5">4Fe-4S ferredoxin</fullName>
    </submittedName>
</protein>
<evidence type="ECO:0000313" key="5">
    <source>
        <dbReference type="EMBL" id="GAE00667.1"/>
    </source>
</evidence>
<sequence length="250" mass="28170">MNKIYYFTGTGNSLQIANDLSAKLDECTIHKIAEYSGEKIDGSTLGIVFPVYNWGLPLIICDFLRKLCVSDDTYIYAIANYGGLPGKGLDQCKDILKENGLKLSAGFLINMPGNYIFGYGAKSKKVQEKLFAKEVKKIIHISDCVKIKKECKIEKSHAIIDRVWCNYFYKHINEFHEADQYYTVDNNCIGCGLCAKRCSVNNITMVNGKPNWNHNCELCASCIQSCPKKAIDYKGVTGKRKQYLNPNVKL</sequence>
<dbReference type="RefSeq" id="WP_030033001.1">
    <property type="nucleotide sequence ID" value="NZ_DF384213.1"/>
</dbReference>
<dbReference type="EMBL" id="DF384213">
    <property type="protein sequence ID" value="GAE00667.1"/>
    <property type="molecule type" value="Genomic_DNA"/>
</dbReference>
<dbReference type="InterPro" id="IPR017896">
    <property type="entry name" value="4Fe4S_Fe-S-bd"/>
</dbReference>
<dbReference type="HOGENOM" id="CLU_068049_0_0_9"/>
<accession>A0A0S6TYL4</accession>
<dbReference type="GO" id="GO:0051536">
    <property type="term" value="F:iron-sulfur cluster binding"/>
    <property type="evidence" value="ECO:0007669"/>
    <property type="project" value="UniProtKB-KW"/>
</dbReference>
<dbReference type="PROSITE" id="PS51379">
    <property type="entry name" value="4FE4S_FER_2"/>
    <property type="match status" value="2"/>
</dbReference>
<evidence type="ECO:0000256" key="1">
    <source>
        <dbReference type="ARBA" id="ARBA00022723"/>
    </source>
</evidence>
<gene>
    <name evidence="5" type="ORF">CBO05C_0357</name>
</gene>
<name>A0A0S6TYL4_CLOBO</name>
<dbReference type="InterPro" id="IPR017900">
    <property type="entry name" value="4Fe4S_Fe_S_CS"/>
</dbReference>
<dbReference type="InterPro" id="IPR047964">
    <property type="entry name" value="EFR1-like"/>
</dbReference>
<dbReference type="PROSITE" id="PS00198">
    <property type="entry name" value="4FE4S_FER_1"/>
    <property type="match status" value="1"/>
</dbReference>
<keyword evidence="1" id="KW-0479">Metal-binding</keyword>